<dbReference type="AlphaFoldDB" id="A0A8G1A358"/>
<evidence type="ECO:0000259" key="1">
    <source>
        <dbReference type="Pfam" id="PF13304"/>
    </source>
</evidence>
<dbReference type="Pfam" id="PF13304">
    <property type="entry name" value="AAA_21"/>
    <property type="match status" value="1"/>
</dbReference>
<name>A0A8G1A358_9EURY</name>
<protein>
    <submittedName>
        <fullName evidence="2">ATP-binding protein</fullName>
    </submittedName>
</protein>
<dbReference type="Proteomes" id="UP000826709">
    <property type="component" value="Chromosome"/>
</dbReference>
<dbReference type="KEGG" id="mfk:E2N92_12445"/>
<dbReference type="PANTHER" id="PTHR40396:SF1">
    <property type="entry name" value="ATPASE AAA-TYPE CORE DOMAIN-CONTAINING PROTEIN"/>
    <property type="match status" value="1"/>
</dbReference>
<keyword evidence="2" id="KW-0547">Nucleotide-binding</keyword>
<keyword evidence="3" id="KW-1185">Reference proteome</keyword>
<reference evidence="2" key="1">
    <citation type="journal article" date="2005" name="Int. J. Syst. Evol. Microbiol.">
        <title>Methanofollis formosanus sp. nov., isolated from a fish pond.</title>
        <authorList>
            <person name="Wu S.Y."/>
            <person name="Chen S.C."/>
            <person name="Lai M.C."/>
        </authorList>
    </citation>
    <scope>NUCLEOTIDE SEQUENCE</scope>
    <source>
        <strain evidence="2">ML15</strain>
    </source>
</reference>
<dbReference type="SUPFAM" id="SSF52540">
    <property type="entry name" value="P-loop containing nucleoside triphosphate hydrolases"/>
    <property type="match status" value="1"/>
</dbReference>
<dbReference type="GO" id="GO:0005524">
    <property type="term" value="F:ATP binding"/>
    <property type="evidence" value="ECO:0007669"/>
    <property type="project" value="UniProtKB-KW"/>
</dbReference>
<proteinExistence type="predicted"/>
<dbReference type="InterPro" id="IPR027417">
    <property type="entry name" value="P-loop_NTPase"/>
</dbReference>
<accession>A0A8G1A358</accession>
<dbReference type="PANTHER" id="PTHR40396">
    <property type="entry name" value="ATPASE-LIKE PROTEIN"/>
    <property type="match status" value="1"/>
</dbReference>
<evidence type="ECO:0000313" key="3">
    <source>
        <dbReference type="Proteomes" id="UP000826709"/>
    </source>
</evidence>
<dbReference type="Gene3D" id="3.40.50.300">
    <property type="entry name" value="P-loop containing nucleotide triphosphate hydrolases"/>
    <property type="match status" value="1"/>
</dbReference>
<organism evidence="2 3">
    <name type="scientific">Methanofollis formosanus</name>
    <dbReference type="NCBI Taxonomy" id="299308"/>
    <lineage>
        <taxon>Archaea</taxon>
        <taxon>Methanobacteriati</taxon>
        <taxon>Methanobacteriota</taxon>
        <taxon>Stenosarchaea group</taxon>
        <taxon>Methanomicrobia</taxon>
        <taxon>Methanomicrobiales</taxon>
        <taxon>Methanomicrobiaceae</taxon>
        <taxon>Methanofollis</taxon>
    </lineage>
</organism>
<dbReference type="RefSeq" id="WP_220681492.1">
    <property type="nucleotide sequence ID" value="NZ_CP037968.1"/>
</dbReference>
<dbReference type="GO" id="GO:0016887">
    <property type="term" value="F:ATP hydrolysis activity"/>
    <property type="evidence" value="ECO:0007669"/>
    <property type="project" value="InterPro"/>
</dbReference>
<sequence length="419" mass="49128">MLIEYSVENFRSISEKTTLSMLTSKERKKNYNLIKVEDNPNVTKLLKSCIIYGANASGKTNQIRALDLIKYIVVESNRLNKGDKLPYFPFVLSADYEGKPTRFELDFINNNTEYKYSFSYNAEEIISEELSYFQGKHEHCVFQRNRDTLEAFDDEDELKGLFKHTGSNVLFLSKANNEYKPFGPAFEWFNINLNYFEHLSRIPADIAIDYMDKSKENKEKILKILKYADFDISDLSSNKIKVNRSEIPEYILNVIEKSENRKINDGDIIKNELKSIHIRDDGLEIINDFSKFESAGTNLFFKILGILLDSFENHQRVLVFDEFDTSLHPDLIMYLLKIFHDEEYNKANSQLIVTTHNTRILSSDFFRREQIWFTEKKKDTKNTDLYSLYDFEGRVDRSLEKAYFTGRYGGLPDIVDRGF</sequence>
<dbReference type="InterPro" id="IPR003959">
    <property type="entry name" value="ATPase_AAA_core"/>
</dbReference>
<reference evidence="2" key="2">
    <citation type="submission" date="2019-03" db="EMBL/GenBank/DDBJ databases">
        <authorList>
            <person name="Chen S.-C."/>
            <person name="Wu S.-Y."/>
            <person name="Lai M.-C."/>
        </authorList>
    </citation>
    <scope>NUCLEOTIDE SEQUENCE</scope>
    <source>
        <strain evidence="2">ML15</strain>
    </source>
</reference>
<evidence type="ECO:0000313" key="2">
    <source>
        <dbReference type="EMBL" id="QYZ80181.1"/>
    </source>
</evidence>
<dbReference type="EMBL" id="CP037968">
    <property type="protein sequence ID" value="QYZ80181.1"/>
    <property type="molecule type" value="Genomic_DNA"/>
</dbReference>
<gene>
    <name evidence="2" type="ORF">E2N92_12445</name>
</gene>
<feature type="domain" description="ATPase AAA-type core" evidence="1">
    <location>
        <begin position="50"/>
        <end position="362"/>
    </location>
</feature>
<dbReference type="OrthoDB" id="111766at2157"/>
<keyword evidence="2" id="KW-0067">ATP-binding</keyword>